<dbReference type="Proteomes" id="UP001176941">
    <property type="component" value="Chromosome 6"/>
</dbReference>
<keyword evidence="2" id="KW-1185">Reference proteome</keyword>
<sequence length="267" mass="28881">MCDEHVFTARSSQAMPESGVKATVGSLSLSASGLLSAVSRFFHFSVCPFCSAVFVWKPSPPRACVSRSLLGQYLPLPPHSGPGSHSPCSAPGRSPTCSPQSCCHLPGHHLPLVPRACLLVTRQRGKRGRKESPKWWSPHLGLSSSHPSSPRAWLPAHLPLGGPELGDRCFREEEKNDEGWQGLKSHLHSLPPVPAGLLNLKMWIKTCEHCRGEESLPTLGPTTHCRKGSVWKRRASSCKLRAGIAVCKPEGNWAAAGIPGPHLPFLM</sequence>
<protein>
    <submittedName>
        <fullName evidence="1">Uncharacterized protein</fullName>
    </submittedName>
</protein>
<evidence type="ECO:0000313" key="2">
    <source>
        <dbReference type="Proteomes" id="UP001176941"/>
    </source>
</evidence>
<reference evidence="1" key="1">
    <citation type="submission" date="2023-04" db="EMBL/GenBank/DDBJ databases">
        <authorList>
            <consortium name="ELIXIR-Norway"/>
        </authorList>
    </citation>
    <scope>NUCLEOTIDE SEQUENCE [LARGE SCALE GENOMIC DNA]</scope>
</reference>
<gene>
    <name evidence="1" type="ORF">MRATA1EN1_LOCUS26075</name>
</gene>
<name>A0ABN8ZT47_RANTA</name>
<proteinExistence type="predicted"/>
<accession>A0ABN8ZT47</accession>
<organism evidence="1 2">
    <name type="scientific">Rangifer tarandus platyrhynchus</name>
    <name type="common">Svalbard reindeer</name>
    <dbReference type="NCBI Taxonomy" id="3082113"/>
    <lineage>
        <taxon>Eukaryota</taxon>
        <taxon>Metazoa</taxon>
        <taxon>Chordata</taxon>
        <taxon>Craniata</taxon>
        <taxon>Vertebrata</taxon>
        <taxon>Euteleostomi</taxon>
        <taxon>Mammalia</taxon>
        <taxon>Eutheria</taxon>
        <taxon>Laurasiatheria</taxon>
        <taxon>Artiodactyla</taxon>
        <taxon>Ruminantia</taxon>
        <taxon>Pecora</taxon>
        <taxon>Cervidae</taxon>
        <taxon>Odocoileinae</taxon>
        <taxon>Rangifer</taxon>
    </lineage>
</organism>
<dbReference type="EMBL" id="OX459942">
    <property type="protein sequence ID" value="CAI9177113.1"/>
    <property type="molecule type" value="Genomic_DNA"/>
</dbReference>
<evidence type="ECO:0000313" key="1">
    <source>
        <dbReference type="EMBL" id="CAI9177113.1"/>
    </source>
</evidence>